<evidence type="ECO:0000313" key="3">
    <source>
        <dbReference type="EMBL" id="MBS9535531.1"/>
    </source>
</evidence>
<feature type="domain" description="Cyclic nucleotide-binding" evidence="1">
    <location>
        <begin position="16"/>
        <end position="118"/>
    </location>
</feature>
<dbReference type="GO" id="GO:0016746">
    <property type="term" value="F:acyltransferase activity"/>
    <property type="evidence" value="ECO:0007669"/>
    <property type="project" value="UniProtKB-KW"/>
</dbReference>
<dbReference type="InterPro" id="IPR018490">
    <property type="entry name" value="cNMP-bd_dom_sf"/>
</dbReference>
<feature type="domain" description="N-acetyltransferase" evidence="2">
    <location>
        <begin position="152"/>
        <end position="309"/>
    </location>
</feature>
<dbReference type="RefSeq" id="WP_214094397.1">
    <property type="nucleotide sequence ID" value="NZ_JAHCLR010000047.1"/>
</dbReference>
<dbReference type="Proteomes" id="UP001519535">
    <property type="component" value="Unassembled WGS sequence"/>
</dbReference>
<keyword evidence="3" id="KW-0012">Acyltransferase</keyword>
<dbReference type="PROSITE" id="PS00889">
    <property type="entry name" value="CNMP_BINDING_2"/>
    <property type="match status" value="1"/>
</dbReference>
<keyword evidence="3" id="KW-0808">Transferase</keyword>
<evidence type="ECO:0000259" key="1">
    <source>
        <dbReference type="PROSITE" id="PS50042"/>
    </source>
</evidence>
<dbReference type="SMART" id="SM00100">
    <property type="entry name" value="cNMP"/>
    <property type="match status" value="1"/>
</dbReference>
<accession>A0ABS5RMJ0</accession>
<sequence>MTELTASASELAAMDIFAGCPASDVAQLATALQPLQAAAGDVLMTQGERALSFLLISSGDAAVRHTGDDGAVIVNEVTAGMVVGEIALLRKGRRTATVTATTALTGWAGDERAFARMVQIPQVMDRLVRTARQRLAAYLTAVPVTARDGTALLLRPVLPGDSARTLQGRTDFSAETLYRRFMSARTPSPALMHYLFEVDYVNHFVWVVTEPDGAFVADARFVRDSRHATAAEIAFIVGDSYQGRGIGTLLMGALAVVARLQGIEKFTARVLSENAPMRAILDHFGAYWERDDPGIVITVLDVPDDDQLPFGRDLADQLKEVGRQAIQAVG</sequence>
<dbReference type="EMBL" id="JAHCLR010000047">
    <property type="protein sequence ID" value="MBS9535531.1"/>
    <property type="molecule type" value="Genomic_DNA"/>
</dbReference>
<dbReference type="InterPro" id="IPR050397">
    <property type="entry name" value="Env_Response_Regulators"/>
</dbReference>
<evidence type="ECO:0000259" key="2">
    <source>
        <dbReference type="PROSITE" id="PS51186"/>
    </source>
</evidence>
<gene>
    <name evidence="3" type="ORF">KIH27_18250</name>
</gene>
<dbReference type="CDD" id="cd00038">
    <property type="entry name" value="CAP_ED"/>
    <property type="match status" value="1"/>
</dbReference>
<dbReference type="CDD" id="cd04301">
    <property type="entry name" value="NAT_SF"/>
    <property type="match status" value="1"/>
</dbReference>
<dbReference type="InterPro" id="IPR014710">
    <property type="entry name" value="RmlC-like_jellyroll"/>
</dbReference>
<reference evidence="3 4" key="1">
    <citation type="submission" date="2021-05" db="EMBL/GenBank/DDBJ databases">
        <title>Mycobacterium acidophilum sp. nov., an extremely acid-tolerant member of the genus Mycobacterium.</title>
        <authorList>
            <person name="Xia J."/>
        </authorList>
    </citation>
    <scope>NUCLEOTIDE SEQUENCE [LARGE SCALE GENOMIC DNA]</scope>
    <source>
        <strain evidence="3 4">M1</strain>
    </source>
</reference>
<protein>
    <submittedName>
        <fullName evidence="3">GNAT family N-acetyltransferase</fullName>
        <ecNumber evidence="3">2.3.1.-</ecNumber>
    </submittedName>
</protein>
<name>A0ABS5RMJ0_9MYCO</name>
<evidence type="ECO:0000313" key="4">
    <source>
        <dbReference type="Proteomes" id="UP001519535"/>
    </source>
</evidence>
<dbReference type="InterPro" id="IPR000595">
    <property type="entry name" value="cNMP-bd_dom"/>
</dbReference>
<dbReference type="PANTHER" id="PTHR24567:SF74">
    <property type="entry name" value="HTH-TYPE TRANSCRIPTIONAL REGULATOR ARCR"/>
    <property type="match status" value="1"/>
</dbReference>
<dbReference type="InterPro" id="IPR016181">
    <property type="entry name" value="Acyl_CoA_acyltransferase"/>
</dbReference>
<dbReference type="Gene3D" id="2.60.120.10">
    <property type="entry name" value="Jelly Rolls"/>
    <property type="match status" value="1"/>
</dbReference>
<dbReference type="InterPro" id="IPR018488">
    <property type="entry name" value="cNMP-bd_CS"/>
</dbReference>
<dbReference type="SUPFAM" id="SSF55729">
    <property type="entry name" value="Acyl-CoA N-acyltransferases (Nat)"/>
    <property type="match status" value="1"/>
</dbReference>
<keyword evidence="4" id="KW-1185">Reference proteome</keyword>
<dbReference type="EC" id="2.3.1.-" evidence="3"/>
<dbReference type="Pfam" id="PF13302">
    <property type="entry name" value="Acetyltransf_3"/>
    <property type="match status" value="1"/>
</dbReference>
<dbReference type="SUPFAM" id="SSF51206">
    <property type="entry name" value="cAMP-binding domain-like"/>
    <property type="match status" value="1"/>
</dbReference>
<dbReference type="PANTHER" id="PTHR24567">
    <property type="entry name" value="CRP FAMILY TRANSCRIPTIONAL REGULATORY PROTEIN"/>
    <property type="match status" value="1"/>
</dbReference>
<comment type="caution">
    <text evidence="3">The sequence shown here is derived from an EMBL/GenBank/DDBJ whole genome shotgun (WGS) entry which is preliminary data.</text>
</comment>
<organism evidence="3 4">
    <name type="scientific">Mycolicibacter acidiphilus</name>
    <dbReference type="NCBI Taxonomy" id="2835306"/>
    <lineage>
        <taxon>Bacteria</taxon>
        <taxon>Bacillati</taxon>
        <taxon>Actinomycetota</taxon>
        <taxon>Actinomycetes</taxon>
        <taxon>Mycobacteriales</taxon>
        <taxon>Mycobacteriaceae</taxon>
        <taxon>Mycolicibacter</taxon>
    </lineage>
</organism>
<dbReference type="Gene3D" id="3.40.630.30">
    <property type="match status" value="1"/>
</dbReference>
<dbReference type="Pfam" id="PF00027">
    <property type="entry name" value="cNMP_binding"/>
    <property type="match status" value="1"/>
</dbReference>
<dbReference type="PROSITE" id="PS50042">
    <property type="entry name" value="CNMP_BINDING_3"/>
    <property type="match status" value="1"/>
</dbReference>
<dbReference type="InterPro" id="IPR000182">
    <property type="entry name" value="GNAT_dom"/>
</dbReference>
<dbReference type="PROSITE" id="PS51186">
    <property type="entry name" value="GNAT"/>
    <property type="match status" value="1"/>
</dbReference>
<proteinExistence type="predicted"/>